<organism evidence="2 3">
    <name type="scientific">Streptomyces tanashiensis</name>
    <dbReference type="NCBI Taxonomy" id="67367"/>
    <lineage>
        <taxon>Bacteria</taxon>
        <taxon>Bacillati</taxon>
        <taxon>Actinomycetota</taxon>
        <taxon>Actinomycetes</taxon>
        <taxon>Kitasatosporales</taxon>
        <taxon>Streptomycetaceae</taxon>
        <taxon>Streptomyces</taxon>
    </lineage>
</organism>
<dbReference type="InterPro" id="IPR036388">
    <property type="entry name" value="WH-like_DNA-bd_sf"/>
</dbReference>
<name>A0ABY6QP47_9ACTN</name>
<protein>
    <submittedName>
        <fullName evidence="2">Rrf2 family transcriptional regulator</fullName>
    </submittedName>
</protein>
<feature type="compositionally biased region" description="Low complexity" evidence="1">
    <location>
        <begin position="156"/>
        <end position="176"/>
    </location>
</feature>
<accession>A0ABY6QP47</accession>
<dbReference type="PANTHER" id="PTHR33221">
    <property type="entry name" value="WINGED HELIX-TURN-HELIX TRANSCRIPTIONAL REGULATOR, RRF2 FAMILY"/>
    <property type="match status" value="1"/>
</dbReference>
<dbReference type="InterPro" id="IPR030489">
    <property type="entry name" value="TR_Rrf2-type_CS"/>
</dbReference>
<dbReference type="EMBL" id="CP084204">
    <property type="protein sequence ID" value="UZX19571.1"/>
    <property type="molecule type" value="Genomic_DNA"/>
</dbReference>
<evidence type="ECO:0000256" key="1">
    <source>
        <dbReference type="SAM" id="MobiDB-lite"/>
    </source>
</evidence>
<evidence type="ECO:0000313" key="2">
    <source>
        <dbReference type="EMBL" id="UZX19571.1"/>
    </source>
</evidence>
<dbReference type="PANTHER" id="PTHR33221:SF13">
    <property type="entry name" value="TRANSCRIPTIONAL REGULATOR-RELATED"/>
    <property type="match status" value="1"/>
</dbReference>
<dbReference type="Pfam" id="PF02082">
    <property type="entry name" value="Rrf2"/>
    <property type="match status" value="1"/>
</dbReference>
<gene>
    <name evidence="2" type="ORF">LDH80_01940</name>
</gene>
<dbReference type="RefSeq" id="WP_190103106.1">
    <property type="nucleotide sequence ID" value="NZ_BMUH01000004.1"/>
</dbReference>
<proteinExistence type="predicted"/>
<dbReference type="InterPro" id="IPR036390">
    <property type="entry name" value="WH_DNA-bd_sf"/>
</dbReference>
<dbReference type="NCBIfam" id="TIGR00738">
    <property type="entry name" value="rrf2_super"/>
    <property type="match status" value="1"/>
</dbReference>
<dbReference type="InterPro" id="IPR000944">
    <property type="entry name" value="Tscrpt_reg_Rrf2"/>
</dbReference>
<reference evidence="2" key="1">
    <citation type="submission" date="2021-09" db="EMBL/GenBank/DDBJ databases">
        <title>Complete genome sequence and metabolic characterization of Streptomyces tanashiensis DSM 731 the producer of antibacterial Kalafungin and diverse secondary metabolites.</title>
        <authorList>
            <person name="Abbasi M.N."/>
            <person name="Anwar M.N."/>
            <person name="Alam K."/>
            <person name="Shoaib M."/>
            <person name="Lin Z."/>
            <person name="Hayat M."/>
            <person name="Ali M.I."/>
            <person name="Malik H.M.T."/>
            <person name="Ahmed I."/>
            <person name="Li A."/>
            <person name="Hailong Wang H."/>
            <person name="Zhang Y."/>
        </authorList>
    </citation>
    <scope>NUCLEOTIDE SEQUENCE</scope>
    <source>
        <strain evidence="2">Kala</strain>
    </source>
</reference>
<dbReference type="Proteomes" id="UP001164506">
    <property type="component" value="Chromosome"/>
</dbReference>
<dbReference type="Gene3D" id="1.10.10.10">
    <property type="entry name" value="Winged helix-like DNA-binding domain superfamily/Winged helix DNA-binding domain"/>
    <property type="match status" value="1"/>
</dbReference>
<dbReference type="GeneID" id="95598164"/>
<dbReference type="PROSITE" id="PS01332">
    <property type="entry name" value="HTH_RRF2_1"/>
    <property type="match status" value="1"/>
</dbReference>
<dbReference type="PROSITE" id="PS51197">
    <property type="entry name" value="HTH_RRF2_2"/>
    <property type="match status" value="1"/>
</dbReference>
<evidence type="ECO:0000313" key="3">
    <source>
        <dbReference type="Proteomes" id="UP001164506"/>
    </source>
</evidence>
<dbReference type="SUPFAM" id="SSF46785">
    <property type="entry name" value="Winged helix' DNA-binding domain"/>
    <property type="match status" value="1"/>
</dbReference>
<sequence>MKLSGGVEWALHCCVVLTAASRPVPAARLAQLHDVSPSYLAKQMQALSRAGLVRSVQGKTGGYVLTREAAEITLLDVVQAVDGPDPAFVCTEIRQRGPLATPPEKCTKPCPVARAMGAAEAAWRASLAAMTIADLVTSVEGDSGPEALPAVGSWLTAGTDGPAAAGTSAGTGSPSA</sequence>
<keyword evidence="3" id="KW-1185">Reference proteome</keyword>
<feature type="region of interest" description="Disordered" evidence="1">
    <location>
        <begin position="154"/>
        <end position="176"/>
    </location>
</feature>